<dbReference type="OrthoDB" id="10067739at2759"/>
<dbReference type="AlphaFoldDB" id="A0A1D1VUT1"/>
<dbReference type="EMBL" id="BDGG01000012">
    <property type="protein sequence ID" value="GAV05230.1"/>
    <property type="molecule type" value="Genomic_DNA"/>
</dbReference>
<evidence type="ECO:0000313" key="1">
    <source>
        <dbReference type="EMBL" id="GAV05230.1"/>
    </source>
</evidence>
<organism evidence="1 2">
    <name type="scientific">Ramazzottius varieornatus</name>
    <name type="common">Water bear</name>
    <name type="synonym">Tardigrade</name>
    <dbReference type="NCBI Taxonomy" id="947166"/>
    <lineage>
        <taxon>Eukaryota</taxon>
        <taxon>Metazoa</taxon>
        <taxon>Ecdysozoa</taxon>
        <taxon>Tardigrada</taxon>
        <taxon>Eutardigrada</taxon>
        <taxon>Parachela</taxon>
        <taxon>Hypsibioidea</taxon>
        <taxon>Ramazzottiidae</taxon>
        <taxon>Ramazzottius</taxon>
    </lineage>
</organism>
<keyword evidence="2" id="KW-1185">Reference proteome</keyword>
<evidence type="ECO:0000313" key="2">
    <source>
        <dbReference type="Proteomes" id="UP000186922"/>
    </source>
</evidence>
<dbReference type="Proteomes" id="UP000186922">
    <property type="component" value="Unassembled WGS sequence"/>
</dbReference>
<protein>
    <recommendedName>
        <fullName evidence="3">ELM2 domain-containing protein</fullName>
    </recommendedName>
</protein>
<name>A0A1D1VUT1_RAMVA</name>
<gene>
    <name evidence="1" type="primary">RvY_15396-1</name>
    <name evidence="1" type="synonym">RvY_15396.1</name>
    <name evidence="1" type="ORF">RvY_15396</name>
</gene>
<proteinExistence type="predicted"/>
<reference evidence="1 2" key="1">
    <citation type="journal article" date="2016" name="Nat. Commun.">
        <title>Extremotolerant tardigrade genome and improved radiotolerance of human cultured cells by tardigrade-unique protein.</title>
        <authorList>
            <person name="Hashimoto T."/>
            <person name="Horikawa D.D."/>
            <person name="Saito Y."/>
            <person name="Kuwahara H."/>
            <person name="Kozuka-Hata H."/>
            <person name="Shin-I T."/>
            <person name="Minakuchi Y."/>
            <person name="Ohishi K."/>
            <person name="Motoyama A."/>
            <person name="Aizu T."/>
            <person name="Enomoto A."/>
            <person name="Kondo K."/>
            <person name="Tanaka S."/>
            <person name="Hara Y."/>
            <person name="Koshikawa S."/>
            <person name="Sagara H."/>
            <person name="Miura T."/>
            <person name="Yokobori S."/>
            <person name="Miyagawa K."/>
            <person name="Suzuki Y."/>
            <person name="Kubo T."/>
            <person name="Oyama M."/>
            <person name="Kohara Y."/>
            <person name="Fujiyama A."/>
            <person name="Arakawa K."/>
            <person name="Katayama T."/>
            <person name="Toyoda A."/>
            <person name="Kunieda T."/>
        </authorList>
    </citation>
    <scope>NUCLEOTIDE SEQUENCE [LARGE SCALE GENOMIC DNA]</scope>
    <source>
        <strain evidence="1 2">YOKOZUNA-1</strain>
    </source>
</reference>
<comment type="caution">
    <text evidence="1">The sequence shown here is derived from an EMBL/GenBank/DDBJ whole genome shotgun (WGS) entry which is preliminary data.</text>
</comment>
<accession>A0A1D1VUT1</accession>
<evidence type="ECO:0008006" key="3">
    <source>
        <dbReference type="Google" id="ProtNLM"/>
    </source>
</evidence>
<sequence>MNYIGGGTNLSYKNRAFNSALRESQLPDARPFVPPNPNDPLQEDFTDQCRLWSPECLPRITKEAESLIEDSACAGYSEDQSLAVLWVSKFNVRVARERLSKFRSVYVPNFSPAQVEMFDELMGSSFGKKFHLYRQHPVMASLTVKELVNYYYYQKQQKKRHNLTDYFLDRSVTSMIRQRLVITDKLKDLRFSVAIRDPEQKLRCIGCYKRRGNMYRAQNNGQEIQLCAGCFSHYRTNKKLANAPPVEKIEVPFSSPEELKARAGATDEETCTITVKARHTGLCRKYRREVQILSEARRIAPSAAEVNAILTEIDNILQMDPPSVPANTPSVITID</sequence>